<dbReference type="AlphaFoldDB" id="A0A0R2KP81"/>
<dbReference type="PATRIC" id="fig|1122146.4.peg.1257"/>
<evidence type="ECO:0000313" key="3">
    <source>
        <dbReference type="Proteomes" id="UP000051500"/>
    </source>
</evidence>
<gene>
    <name evidence="2" type="ORF">IV53_GL001220</name>
</gene>
<dbReference type="OrthoDB" id="9813965at2"/>
<dbReference type="GO" id="GO:0046872">
    <property type="term" value="F:metal ion binding"/>
    <property type="evidence" value="ECO:0007669"/>
    <property type="project" value="InterPro"/>
</dbReference>
<dbReference type="EMBL" id="JQBZ01000011">
    <property type="protein sequence ID" value="KRN89542.1"/>
    <property type="molecule type" value="Genomic_DNA"/>
</dbReference>
<dbReference type="InterPro" id="IPR036163">
    <property type="entry name" value="HMA_dom_sf"/>
</dbReference>
<dbReference type="Proteomes" id="UP000051500">
    <property type="component" value="Unassembled WGS sequence"/>
</dbReference>
<dbReference type="Gene3D" id="3.30.70.100">
    <property type="match status" value="1"/>
</dbReference>
<dbReference type="eggNOG" id="COG2608">
    <property type="taxonomic scope" value="Bacteria"/>
</dbReference>
<evidence type="ECO:0000313" key="2">
    <source>
        <dbReference type="EMBL" id="KRN89542.1"/>
    </source>
</evidence>
<evidence type="ECO:0000259" key="1">
    <source>
        <dbReference type="PROSITE" id="PS50846"/>
    </source>
</evidence>
<dbReference type="SUPFAM" id="SSF55008">
    <property type="entry name" value="HMA, heavy metal-associated domain"/>
    <property type="match status" value="1"/>
</dbReference>
<protein>
    <recommendedName>
        <fullName evidence="1">HMA domain-containing protein</fullName>
    </recommendedName>
</protein>
<sequence>MKKAEIAGMKCAGCISTVEEKLSQVVSDVTVDLATNTASFNGDATLDQLNAALSDTPYSVVAISE</sequence>
<reference evidence="2 3" key="1">
    <citation type="journal article" date="2015" name="Genome Announc.">
        <title>Expanding the biotechnology potential of lactobacilli through comparative genomics of 213 strains and associated genera.</title>
        <authorList>
            <person name="Sun Z."/>
            <person name="Harris H.M."/>
            <person name="McCann A."/>
            <person name="Guo C."/>
            <person name="Argimon S."/>
            <person name="Zhang W."/>
            <person name="Yang X."/>
            <person name="Jeffery I.B."/>
            <person name="Cooney J.C."/>
            <person name="Kagawa T.F."/>
            <person name="Liu W."/>
            <person name="Song Y."/>
            <person name="Salvetti E."/>
            <person name="Wrobel A."/>
            <person name="Rasinkangas P."/>
            <person name="Parkhill J."/>
            <person name="Rea M.C."/>
            <person name="O'Sullivan O."/>
            <person name="Ritari J."/>
            <person name="Douillard F.P."/>
            <person name="Paul Ross R."/>
            <person name="Yang R."/>
            <person name="Briner A.E."/>
            <person name="Felis G.E."/>
            <person name="de Vos W.M."/>
            <person name="Barrangou R."/>
            <person name="Klaenhammer T.R."/>
            <person name="Caufield P.W."/>
            <person name="Cui Y."/>
            <person name="Zhang H."/>
            <person name="O'Toole P.W."/>
        </authorList>
    </citation>
    <scope>NUCLEOTIDE SEQUENCE [LARGE SCALE GENOMIC DNA]</scope>
    <source>
        <strain evidence="2 3">DSM 22408</strain>
    </source>
</reference>
<accession>A0A0R2KP81</accession>
<comment type="caution">
    <text evidence="2">The sequence shown here is derived from an EMBL/GenBank/DDBJ whole genome shotgun (WGS) entry which is preliminary data.</text>
</comment>
<dbReference type="PROSITE" id="PS50846">
    <property type="entry name" value="HMA_2"/>
    <property type="match status" value="1"/>
</dbReference>
<dbReference type="STRING" id="1122146.IV53_GL001220"/>
<dbReference type="RefSeq" id="WP_035463504.1">
    <property type="nucleotide sequence ID" value="NZ_AUHP01000015.1"/>
</dbReference>
<name>A0A0R2KP81_9LACO</name>
<dbReference type="Pfam" id="PF00403">
    <property type="entry name" value="HMA"/>
    <property type="match status" value="1"/>
</dbReference>
<proteinExistence type="predicted"/>
<dbReference type="CDD" id="cd00371">
    <property type="entry name" value="HMA"/>
    <property type="match status" value="1"/>
</dbReference>
<organism evidence="2 3">
    <name type="scientific">Ligilactobacillus ceti DSM 22408</name>
    <dbReference type="NCBI Taxonomy" id="1122146"/>
    <lineage>
        <taxon>Bacteria</taxon>
        <taxon>Bacillati</taxon>
        <taxon>Bacillota</taxon>
        <taxon>Bacilli</taxon>
        <taxon>Lactobacillales</taxon>
        <taxon>Lactobacillaceae</taxon>
        <taxon>Ligilactobacillus</taxon>
    </lineage>
</organism>
<dbReference type="InterPro" id="IPR006121">
    <property type="entry name" value="HMA_dom"/>
</dbReference>
<feature type="domain" description="HMA" evidence="1">
    <location>
        <begin position="1"/>
        <end position="61"/>
    </location>
</feature>
<keyword evidence="3" id="KW-1185">Reference proteome</keyword>